<feature type="region of interest" description="Disordered" evidence="2">
    <location>
        <begin position="361"/>
        <end position="380"/>
    </location>
</feature>
<dbReference type="SUPFAM" id="SSF57997">
    <property type="entry name" value="Tropomyosin"/>
    <property type="match status" value="1"/>
</dbReference>
<organism evidence="3 4">
    <name type="scientific">Torulaspora globosa</name>
    <dbReference type="NCBI Taxonomy" id="48254"/>
    <lineage>
        <taxon>Eukaryota</taxon>
        <taxon>Fungi</taxon>
        <taxon>Dikarya</taxon>
        <taxon>Ascomycota</taxon>
        <taxon>Saccharomycotina</taxon>
        <taxon>Saccharomycetes</taxon>
        <taxon>Saccharomycetales</taxon>
        <taxon>Saccharomycetaceae</taxon>
        <taxon>Torulaspora</taxon>
    </lineage>
</organism>
<reference evidence="3 4" key="1">
    <citation type="submission" date="2020-06" db="EMBL/GenBank/DDBJ databases">
        <title>The yeast mating-type switching endonuclease HO is a domesticated member of an unorthodox homing genetic element family.</title>
        <authorList>
            <person name="Coughlan A.Y."/>
            <person name="Lombardi L."/>
            <person name="Braun-Galleani S."/>
            <person name="Martos A.R."/>
            <person name="Galeote V."/>
            <person name="Bigey F."/>
            <person name="Dequin S."/>
            <person name="Byrne K.P."/>
            <person name="Wolfe K.H."/>
        </authorList>
    </citation>
    <scope>NUCLEOTIDE SEQUENCE [LARGE SCALE GENOMIC DNA]</scope>
    <source>
        <strain evidence="3 4">CBS2947</strain>
    </source>
</reference>
<feature type="compositionally biased region" description="Basic and acidic residues" evidence="2">
    <location>
        <begin position="183"/>
        <end position="194"/>
    </location>
</feature>
<evidence type="ECO:0000313" key="4">
    <source>
        <dbReference type="Proteomes" id="UP000510647"/>
    </source>
</evidence>
<dbReference type="PANTHER" id="PTHR45615">
    <property type="entry name" value="MYOSIN HEAVY CHAIN, NON-MUSCLE"/>
    <property type="match status" value="1"/>
</dbReference>
<dbReference type="PANTHER" id="PTHR45615:SF80">
    <property type="entry name" value="GRIP DOMAIN-CONTAINING PROTEIN"/>
    <property type="match status" value="1"/>
</dbReference>
<dbReference type="AlphaFoldDB" id="A0A7H9HXC4"/>
<dbReference type="EMBL" id="CP059272">
    <property type="protein sequence ID" value="QLQ81506.1"/>
    <property type="molecule type" value="Genomic_DNA"/>
</dbReference>
<dbReference type="Pfam" id="PF12709">
    <property type="entry name" value="Fungal_TACC"/>
    <property type="match status" value="1"/>
</dbReference>
<gene>
    <name evidence="3" type="ORF">HG537_0F02670</name>
</gene>
<feature type="compositionally biased region" description="Basic and acidic residues" evidence="2">
    <location>
        <begin position="59"/>
        <end position="71"/>
    </location>
</feature>
<dbReference type="Proteomes" id="UP000510647">
    <property type="component" value="Chromosome 6"/>
</dbReference>
<proteinExistence type="predicted"/>
<feature type="region of interest" description="Disordered" evidence="2">
    <location>
        <begin position="26"/>
        <end position="71"/>
    </location>
</feature>
<feature type="compositionally biased region" description="Polar residues" evidence="2">
    <location>
        <begin position="209"/>
        <end position="227"/>
    </location>
</feature>
<feature type="region of interest" description="Disordered" evidence="2">
    <location>
        <begin position="173"/>
        <end position="232"/>
    </location>
</feature>
<protein>
    <submittedName>
        <fullName evidence="3">Uncharacterized protein</fullName>
    </submittedName>
</protein>
<evidence type="ECO:0000313" key="3">
    <source>
        <dbReference type="EMBL" id="QLQ81506.1"/>
    </source>
</evidence>
<evidence type="ECO:0000256" key="2">
    <source>
        <dbReference type="SAM" id="MobiDB-lite"/>
    </source>
</evidence>
<dbReference type="Gene3D" id="1.10.287.1490">
    <property type="match status" value="1"/>
</dbReference>
<accession>A0A7H9HXC4</accession>
<feature type="compositionally biased region" description="Acidic residues" evidence="2">
    <location>
        <begin position="47"/>
        <end position="58"/>
    </location>
</feature>
<name>A0A7H9HXC4_9SACH</name>
<keyword evidence="4" id="KW-1185">Reference proteome</keyword>
<keyword evidence="1" id="KW-0175">Coiled coil</keyword>
<dbReference type="InterPro" id="IPR024312">
    <property type="entry name" value="TACC_fungi"/>
</dbReference>
<feature type="coiled-coil region" evidence="1">
    <location>
        <begin position="723"/>
        <end position="761"/>
    </location>
</feature>
<evidence type="ECO:0000256" key="1">
    <source>
        <dbReference type="SAM" id="Coils"/>
    </source>
</evidence>
<sequence>MEFPTTPLRETVEYNGSVMKESVLEGNGEHLMGHPHGLSAKRRREDMGEEKEVSDESLDCVRRSQEEQDTSICRDQKKNALDQIDINRMFSRTHEAVEGEDNSTIFVKHSPIRFDMSSPVKHIEGGPQPKRLKLELECVPDLGQPGQNGNGEEEAVVGSPEAIEMIEAKSSPMKDFSQVTYEPDQRSNNERCEALESGGDATPRRRSSCVHTLSPVHQSADGNSEQSGLELDENDDGQEMFQMLTRRNDELIKQVHVLNQKLNKMMTTCDITSYRYKRVRSDLQSLSKDYEAKLNESYKELQTVTEERDNLRERAIKLKKRIDENRDEVEMLNQNQSILQKKYISLMNEVESAKNKYEELESKHRNLEKQHQDSEKRKQALQKEIDEVSAHMSALFADNANVKERNEDLIREVTSVKEVLDTKTNEVKKLQEQLQEAVEAGKGVNDQTAKQINELITQRAELETQFENYKAKSESRNEELAALVKEAEDRLDIKVNEVHSLQDKLNEMVEDASVKDTLIEELKTKLEEANDKSEIDKAQVTELQNEKTELQRINGCLESSIAELEESLREWQTKFEEQAEKQKLSVELEAIQLKNSNIEAEHLAELEQLHSNLSVLQDDLKQKSITISELRDEIESLRRTKQSLETKLEENLQKEATNDNQDLVKSLQKELESWKEKYQLKEQESNRSLKLLAEDLYIQYSSKHEQKVKLLKKGYETKFQSKLDKLMLQNEGLTQEIEQVKSNLATERKEKQKLIDLLESRKSQE</sequence>
<dbReference type="OrthoDB" id="5367584at2759"/>